<dbReference type="InterPro" id="IPR036388">
    <property type="entry name" value="WH-like_DNA-bd_sf"/>
</dbReference>
<dbReference type="PANTHER" id="PTHR38445">
    <property type="entry name" value="HTH-TYPE TRANSCRIPTIONAL REPRESSOR YTRA"/>
    <property type="match status" value="1"/>
</dbReference>
<dbReference type="PROSITE" id="PS50949">
    <property type="entry name" value="HTH_GNTR"/>
    <property type="match status" value="1"/>
</dbReference>
<dbReference type="SUPFAM" id="SSF46785">
    <property type="entry name" value="Winged helix' DNA-binding domain"/>
    <property type="match status" value="1"/>
</dbReference>
<dbReference type="Pfam" id="PF00392">
    <property type="entry name" value="GntR"/>
    <property type="match status" value="1"/>
</dbReference>
<dbReference type="GO" id="GO:0003700">
    <property type="term" value="F:DNA-binding transcription factor activity"/>
    <property type="evidence" value="ECO:0007669"/>
    <property type="project" value="InterPro"/>
</dbReference>
<evidence type="ECO:0000313" key="5">
    <source>
        <dbReference type="EMBL" id="SHI06173.1"/>
    </source>
</evidence>
<evidence type="ECO:0000256" key="3">
    <source>
        <dbReference type="ARBA" id="ARBA00023163"/>
    </source>
</evidence>
<dbReference type="OrthoDB" id="162505at2"/>
<keyword evidence="2" id="KW-0238">DNA-binding</keyword>
<organism evidence="5 6">
    <name type="scientific">Clostridium grantii DSM 8605</name>
    <dbReference type="NCBI Taxonomy" id="1121316"/>
    <lineage>
        <taxon>Bacteria</taxon>
        <taxon>Bacillati</taxon>
        <taxon>Bacillota</taxon>
        <taxon>Clostridia</taxon>
        <taxon>Eubacteriales</taxon>
        <taxon>Clostridiaceae</taxon>
        <taxon>Clostridium</taxon>
    </lineage>
</organism>
<keyword evidence="6" id="KW-1185">Reference proteome</keyword>
<proteinExistence type="predicted"/>
<evidence type="ECO:0000256" key="2">
    <source>
        <dbReference type="ARBA" id="ARBA00023125"/>
    </source>
</evidence>
<dbReference type="Gene3D" id="1.10.10.10">
    <property type="entry name" value="Winged helix-like DNA-binding domain superfamily/Winged helix DNA-binding domain"/>
    <property type="match status" value="1"/>
</dbReference>
<dbReference type="CDD" id="cd07377">
    <property type="entry name" value="WHTH_GntR"/>
    <property type="match status" value="1"/>
</dbReference>
<dbReference type="EMBL" id="FQXM01000049">
    <property type="protein sequence ID" value="SHI06173.1"/>
    <property type="molecule type" value="Genomic_DNA"/>
</dbReference>
<keyword evidence="3" id="KW-0804">Transcription</keyword>
<protein>
    <submittedName>
        <fullName evidence="5">Transcriptional regulator, GntR family</fullName>
    </submittedName>
</protein>
<dbReference type="STRING" id="1121316.SAMN02745207_04135"/>
<evidence type="ECO:0000256" key="1">
    <source>
        <dbReference type="ARBA" id="ARBA00023015"/>
    </source>
</evidence>
<reference evidence="5 6" key="1">
    <citation type="submission" date="2016-11" db="EMBL/GenBank/DDBJ databases">
        <authorList>
            <person name="Jaros S."/>
            <person name="Januszkiewicz K."/>
            <person name="Wedrychowicz H."/>
        </authorList>
    </citation>
    <scope>NUCLEOTIDE SEQUENCE [LARGE SCALE GENOMIC DNA]</scope>
    <source>
        <strain evidence="5 6">DSM 8605</strain>
    </source>
</reference>
<keyword evidence="1" id="KW-0805">Transcription regulation</keyword>
<dbReference type="AlphaFoldDB" id="A0A1M5Y3U6"/>
<dbReference type="SMART" id="SM00345">
    <property type="entry name" value="HTH_GNTR"/>
    <property type="match status" value="1"/>
</dbReference>
<evidence type="ECO:0000313" key="6">
    <source>
        <dbReference type="Proteomes" id="UP000184447"/>
    </source>
</evidence>
<dbReference type="GO" id="GO:0003677">
    <property type="term" value="F:DNA binding"/>
    <property type="evidence" value="ECO:0007669"/>
    <property type="project" value="UniProtKB-KW"/>
</dbReference>
<dbReference type="RefSeq" id="WP_073340922.1">
    <property type="nucleotide sequence ID" value="NZ_FQXM01000049.1"/>
</dbReference>
<gene>
    <name evidence="5" type="ORF">SAMN02745207_04135</name>
</gene>
<evidence type="ECO:0000259" key="4">
    <source>
        <dbReference type="PROSITE" id="PS50949"/>
    </source>
</evidence>
<sequence>MKSTLDTNRPIYLQIKESIEDDILNGRLKPEDQIPSNSQLVSYYKINPVTVLKGINLLVDEGIIYKKRGLGMFVSAHAPEKLKKHFLQSFFQEQIEPLIALAKPLGFTLKEIHEMIDSGWKGEKND</sequence>
<accession>A0A1M5Y3U6</accession>
<name>A0A1M5Y3U6_9CLOT</name>
<dbReference type="InterPro" id="IPR036390">
    <property type="entry name" value="WH_DNA-bd_sf"/>
</dbReference>
<dbReference type="Proteomes" id="UP000184447">
    <property type="component" value="Unassembled WGS sequence"/>
</dbReference>
<dbReference type="InterPro" id="IPR000524">
    <property type="entry name" value="Tscrpt_reg_HTH_GntR"/>
</dbReference>
<feature type="domain" description="HTH gntR-type" evidence="4">
    <location>
        <begin position="9"/>
        <end position="77"/>
    </location>
</feature>
<dbReference type="PANTHER" id="PTHR38445:SF10">
    <property type="entry name" value="GNTR-FAMILY TRANSCRIPTIONAL REGULATOR"/>
    <property type="match status" value="1"/>
</dbReference>